<protein>
    <recommendedName>
        <fullName evidence="6 10">UDP-glucose 4-epimerase</fullName>
        <ecNumber evidence="5 10">5.1.3.2</ecNumber>
    </recommendedName>
</protein>
<feature type="domain" description="NAD-dependent epimerase/dehydratase" evidence="11">
    <location>
        <begin position="4"/>
        <end position="263"/>
    </location>
</feature>
<dbReference type="SUPFAM" id="SSF51735">
    <property type="entry name" value="NAD(P)-binding Rossmann-fold domains"/>
    <property type="match status" value="1"/>
</dbReference>
<gene>
    <name evidence="12" type="primary">galE</name>
    <name evidence="12" type="ORF">PQO03_10385</name>
</gene>
<proteinExistence type="inferred from homology"/>
<dbReference type="Pfam" id="PF01370">
    <property type="entry name" value="Epimerase"/>
    <property type="match status" value="1"/>
</dbReference>
<reference evidence="12 13" key="1">
    <citation type="submission" date="2023-02" db="EMBL/GenBank/DDBJ databases">
        <title>Genome sequence of Lentisphaera profundi SAORIC-696.</title>
        <authorList>
            <person name="Kim e."/>
            <person name="Cho J.-C."/>
            <person name="Choi A."/>
            <person name="Kang I."/>
        </authorList>
    </citation>
    <scope>NUCLEOTIDE SEQUENCE [LARGE SCALE GENOMIC DNA]</scope>
    <source>
        <strain evidence="12 13">SAORIC-696</strain>
    </source>
</reference>
<evidence type="ECO:0000313" key="12">
    <source>
        <dbReference type="EMBL" id="WDE96120.1"/>
    </source>
</evidence>
<name>A0ABY7VPN7_9BACT</name>
<keyword evidence="7 10" id="KW-0520">NAD</keyword>
<comment type="similarity">
    <text evidence="4 10">Belongs to the NAD(P)-dependent epimerase/dehydratase family.</text>
</comment>
<evidence type="ECO:0000256" key="8">
    <source>
        <dbReference type="ARBA" id="ARBA00023144"/>
    </source>
</evidence>
<keyword evidence="13" id="KW-1185">Reference proteome</keyword>
<dbReference type="PANTHER" id="PTHR43725:SF47">
    <property type="entry name" value="UDP-GLUCOSE 4-EPIMERASE"/>
    <property type="match status" value="1"/>
</dbReference>
<comment type="cofactor">
    <cofactor evidence="2 10">
        <name>NAD(+)</name>
        <dbReference type="ChEBI" id="CHEBI:57540"/>
    </cofactor>
</comment>
<dbReference type="GO" id="GO:0003978">
    <property type="term" value="F:UDP-glucose 4-epimerase activity"/>
    <property type="evidence" value="ECO:0007669"/>
    <property type="project" value="UniProtKB-EC"/>
</dbReference>
<keyword evidence="8" id="KW-0299">Galactose metabolism</keyword>
<dbReference type="InterPro" id="IPR036291">
    <property type="entry name" value="NAD(P)-bd_dom_sf"/>
</dbReference>
<dbReference type="InterPro" id="IPR001509">
    <property type="entry name" value="Epimerase_deHydtase"/>
</dbReference>
<keyword evidence="10" id="KW-0119">Carbohydrate metabolism</keyword>
<evidence type="ECO:0000256" key="1">
    <source>
        <dbReference type="ARBA" id="ARBA00000083"/>
    </source>
</evidence>
<evidence type="ECO:0000259" key="11">
    <source>
        <dbReference type="Pfam" id="PF01370"/>
    </source>
</evidence>
<comment type="catalytic activity">
    <reaction evidence="1 10">
        <text>UDP-alpha-D-glucose = UDP-alpha-D-galactose</text>
        <dbReference type="Rhea" id="RHEA:22168"/>
        <dbReference type="ChEBI" id="CHEBI:58885"/>
        <dbReference type="ChEBI" id="CHEBI:66914"/>
        <dbReference type="EC" id="5.1.3.2"/>
    </reaction>
</comment>
<evidence type="ECO:0000256" key="7">
    <source>
        <dbReference type="ARBA" id="ARBA00023027"/>
    </source>
</evidence>
<comment type="pathway">
    <text evidence="3 10">Carbohydrate metabolism; galactose metabolism.</text>
</comment>
<dbReference type="InterPro" id="IPR005886">
    <property type="entry name" value="UDP_G4E"/>
</dbReference>
<dbReference type="Proteomes" id="UP001214250">
    <property type="component" value="Chromosome 1"/>
</dbReference>
<dbReference type="Gene3D" id="3.90.25.10">
    <property type="entry name" value="UDP-galactose 4-epimerase, domain 1"/>
    <property type="match status" value="1"/>
</dbReference>
<evidence type="ECO:0000256" key="3">
    <source>
        <dbReference type="ARBA" id="ARBA00004947"/>
    </source>
</evidence>
<evidence type="ECO:0000256" key="4">
    <source>
        <dbReference type="ARBA" id="ARBA00007637"/>
    </source>
</evidence>
<dbReference type="EC" id="5.1.3.2" evidence="5 10"/>
<organism evidence="12 13">
    <name type="scientific">Lentisphaera profundi</name>
    <dbReference type="NCBI Taxonomy" id="1658616"/>
    <lineage>
        <taxon>Bacteria</taxon>
        <taxon>Pseudomonadati</taxon>
        <taxon>Lentisphaerota</taxon>
        <taxon>Lentisphaeria</taxon>
        <taxon>Lentisphaerales</taxon>
        <taxon>Lentisphaeraceae</taxon>
        <taxon>Lentisphaera</taxon>
    </lineage>
</organism>
<evidence type="ECO:0000256" key="9">
    <source>
        <dbReference type="ARBA" id="ARBA00023235"/>
    </source>
</evidence>
<dbReference type="CDD" id="cd05247">
    <property type="entry name" value="UDP_G4E_1_SDR_e"/>
    <property type="match status" value="1"/>
</dbReference>
<evidence type="ECO:0000256" key="6">
    <source>
        <dbReference type="ARBA" id="ARBA00018569"/>
    </source>
</evidence>
<dbReference type="RefSeq" id="WP_274150163.1">
    <property type="nucleotide sequence ID" value="NZ_CP117811.1"/>
</dbReference>
<dbReference type="EMBL" id="CP117811">
    <property type="protein sequence ID" value="WDE96120.1"/>
    <property type="molecule type" value="Genomic_DNA"/>
</dbReference>
<keyword evidence="9 10" id="KW-0413">Isomerase</keyword>
<dbReference type="Gene3D" id="3.40.50.720">
    <property type="entry name" value="NAD(P)-binding Rossmann-like Domain"/>
    <property type="match status" value="1"/>
</dbReference>
<accession>A0ABY7VPN7</accession>
<evidence type="ECO:0000256" key="5">
    <source>
        <dbReference type="ARBA" id="ARBA00013189"/>
    </source>
</evidence>
<evidence type="ECO:0000256" key="2">
    <source>
        <dbReference type="ARBA" id="ARBA00001911"/>
    </source>
</evidence>
<dbReference type="NCBIfam" id="TIGR01179">
    <property type="entry name" value="galE"/>
    <property type="match status" value="1"/>
</dbReference>
<dbReference type="NCBIfam" id="NF007956">
    <property type="entry name" value="PRK10675.1"/>
    <property type="match status" value="1"/>
</dbReference>
<comment type="subunit">
    <text evidence="10">Homodimer.</text>
</comment>
<sequence>MKKILVTGGAGYIGSHTCLELLNANYEVVIVDDLSNSVTESMSRVEKLANGKKISFHKVDLLDKQALNDVFVKEGNVHAVIHFAAKKAVGESVEKPLYYYSNNITGSLNLFEVMKANDVNKIVFSSSATVYGDPESVPIKEDARIGATNPYGHTKVMMEQILMDTGKATDWGVALLRYFNPVGAHESGTIGEDPEYPNNLLPFVSQVAAGIREHVTIFGDDYDTPDGTGVRDYIHVVDLAKAHVKSIEKLDTQDKGTLIYNIGTGRGYSVKEMVEAFRSVSGQEIKVIVGPRREGDIGECTADATLANNELGWFAKHDLNDMISSAWKWQSQNPNGYR</sequence>
<evidence type="ECO:0000256" key="10">
    <source>
        <dbReference type="RuleBase" id="RU366046"/>
    </source>
</evidence>
<dbReference type="PANTHER" id="PTHR43725">
    <property type="entry name" value="UDP-GLUCOSE 4-EPIMERASE"/>
    <property type="match status" value="1"/>
</dbReference>
<evidence type="ECO:0000313" key="13">
    <source>
        <dbReference type="Proteomes" id="UP001214250"/>
    </source>
</evidence>